<dbReference type="Gene3D" id="3.40.50.1820">
    <property type="entry name" value="alpha/beta hydrolase"/>
    <property type="match status" value="1"/>
</dbReference>
<dbReference type="InterPro" id="IPR029058">
    <property type="entry name" value="AB_hydrolase_fold"/>
</dbReference>
<dbReference type="PANTHER" id="PTHR43433:SF10">
    <property type="entry name" value="AB HYDROLASE-1 DOMAIN-CONTAINING PROTEIN"/>
    <property type="match status" value="1"/>
</dbReference>
<evidence type="ECO:0000313" key="3">
    <source>
        <dbReference type="Proteomes" id="UP000482800"/>
    </source>
</evidence>
<evidence type="ECO:0000259" key="1">
    <source>
        <dbReference type="Pfam" id="PF00561"/>
    </source>
</evidence>
<reference evidence="2 3" key="1">
    <citation type="submission" date="2020-03" db="EMBL/GenBank/DDBJ databases">
        <title>Whole genome shotgun sequence of Phytohabitans houttuyneae NBRC 108639.</title>
        <authorList>
            <person name="Komaki H."/>
            <person name="Tamura T."/>
        </authorList>
    </citation>
    <scope>NUCLEOTIDE SEQUENCE [LARGE SCALE GENOMIC DNA]</scope>
    <source>
        <strain evidence="2 3">NBRC 108639</strain>
    </source>
</reference>
<reference evidence="2 3" key="2">
    <citation type="submission" date="2020-03" db="EMBL/GenBank/DDBJ databases">
        <authorList>
            <person name="Ichikawa N."/>
            <person name="Kimura A."/>
            <person name="Kitahashi Y."/>
            <person name="Uohara A."/>
        </authorList>
    </citation>
    <scope>NUCLEOTIDE SEQUENCE [LARGE SCALE GENOMIC DNA]</scope>
    <source>
        <strain evidence="2 3">NBRC 108639</strain>
    </source>
</reference>
<dbReference type="PANTHER" id="PTHR43433">
    <property type="entry name" value="HYDROLASE, ALPHA/BETA FOLD FAMILY PROTEIN"/>
    <property type="match status" value="1"/>
</dbReference>
<dbReference type="InterPro" id="IPR050471">
    <property type="entry name" value="AB_hydrolase"/>
</dbReference>
<name>A0A6V8KDG8_9ACTN</name>
<organism evidence="2 3">
    <name type="scientific">Phytohabitans houttuyneae</name>
    <dbReference type="NCBI Taxonomy" id="1076126"/>
    <lineage>
        <taxon>Bacteria</taxon>
        <taxon>Bacillati</taxon>
        <taxon>Actinomycetota</taxon>
        <taxon>Actinomycetes</taxon>
        <taxon>Micromonosporales</taxon>
        <taxon>Micromonosporaceae</taxon>
    </lineage>
</organism>
<keyword evidence="2" id="KW-0378">Hydrolase</keyword>
<evidence type="ECO:0000313" key="2">
    <source>
        <dbReference type="EMBL" id="GFJ80461.1"/>
    </source>
</evidence>
<dbReference type="EMBL" id="BLPF01000001">
    <property type="protein sequence ID" value="GFJ80461.1"/>
    <property type="molecule type" value="Genomic_DNA"/>
</dbReference>
<dbReference type="Proteomes" id="UP000482800">
    <property type="component" value="Unassembled WGS sequence"/>
</dbReference>
<dbReference type="SUPFAM" id="SSF53474">
    <property type="entry name" value="alpha/beta-Hydrolases"/>
    <property type="match status" value="1"/>
</dbReference>
<keyword evidence="3" id="KW-1185">Reference proteome</keyword>
<gene>
    <name evidence="2" type="ORF">Phou_046410</name>
</gene>
<dbReference type="InterPro" id="IPR000073">
    <property type="entry name" value="AB_hydrolase_1"/>
</dbReference>
<comment type="caution">
    <text evidence="2">The sequence shown here is derived from an EMBL/GenBank/DDBJ whole genome shotgun (WGS) entry which is preliminary data.</text>
</comment>
<sequence>MALQEAHSEAEVDEAYVDLGGRTLAIDVTGDPDGYPIFLMHGTPGSKSGPKPRPIVLHRMGIKLISYDRPGYGGSDPLHERSVADAAKDVEAIADHLRIEKFAVVGRSGGGPHALACAAILHERVTSAAALVCFAPADAADLDWYEGMAEQNVSDYMRADNELCDLIQDIKKRAYDMQDDPESLVNFIRSSLCTLDERVVNDRALRKLIKGSYRVAVRQGPIGWIDDTYALRTPWGFRLGDIACPVLLWHGEKDRLAPRSHTLWLGKQILRARVWIEPEAGHFAAVEILPEVLASLTDPETLALTDAVDRVHARAQ</sequence>
<proteinExistence type="predicted"/>
<dbReference type="RefSeq" id="WP_246273681.1">
    <property type="nucleotide sequence ID" value="NZ_BAABGO010000017.1"/>
</dbReference>
<dbReference type="GO" id="GO:0016787">
    <property type="term" value="F:hydrolase activity"/>
    <property type="evidence" value="ECO:0007669"/>
    <property type="project" value="UniProtKB-KW"/>
</dbReference>
<protein>
    <submittedName>
        <fullName evidence="2">Alpha/beta hydrolase</fullName>
    </submittedName>
</protein>
<accession>A0A6V8KDG8</accession>
<feature type="domain" description="AB hydrolase-1" evidence="1">
    <location>
        <begin position="35"/>
        <end position="285"/>
    </location>
</feature>
<dbReference type="Pfam" id="PF00561">
    <property type="entry name" value="Abhydrolase_1"/>
    <property type="match status" value="1"/>
</dbReference>
<dbReference type="AlphaFoldDB" id="A0A6V8KDG8"/>